<evidence type="ECO:0000313" key="2">
    <source>
        <dbReference type="Proteomes" id="UP000763557"/>
    </source>
</evidence>
<accession>A0ABX2FCU9</accession>
<proteinExistence type="predicted"/>
<dbReference type="SUPFAM" id="SSF51735">
    <property type="entry name" value="NAD(P)-binding Rossmann-fold domains"/>
    <property type="match status" value="1"/>
</dbReference>
<dbReference type="Proteomes" id="UP000763557">
    <property type="component" value="Unassembled WGS sequence"/>
</dbReference>
<keyword evidence="2" id="KW-1185">Reference proteome</keyword>
<sequence>MKALILGGYGAVGRHLVTELHEYGDVAVQAGRDATRAQAVVDLREPDLRSYRLALSDVDVVINASGLEDPKIALLAAESGAAFVDVTATSSYIASLGRLDLPRPVIVDVGLAPGLANLLAAAVHETTGGPIDLAVVLGAGEQHGAAATAWSYRLLGSRFDDRGQSVRNYTRPRQFNLPMYGRRRLYRANFSDQHSLSRDLEVPVRTYFGLDSRLATTALAVLTWVPAASKAPRGVNLPGTDRWLVLARGHDGTTRWATGRNQSRATAMIAAITARAAVGLPPGVHHLHKVLDLIDIPTGKGISVNDAEHPVVPTDLDQ</sequence>
<name>A0ABX2FCU9_9PSEU</name>
<dbReference type="EMBL" id="JAAATY010000025">
    <property type="protein sequence ID" value="NRN69177.1"/>
    <property type="molecule type" value="Genomic_DNA"/>
</dbReference>
<dbReference type="Gene3D" id="3.40.50.720">
    <property type="entry name" value="NAD(P)-binding Rossmann-like Domain"/>
    <property type="match status" value="1"/>
</dbReference>
<gene>
    <name evidence="1" type="ORF">GC106_64330</name>
</gene>
<comment type="caution">
    <text evidence="1">The sequence shown here is derived from an EMBL/GenBank/DDBJ whole genome shotgun (WGS) entry which is preliminary data.</text>
</comment>
<protein>
    <submittedName>
        <fullName evidence="1">Saccharopine dehydrogenase</fullName>
    </submittedName>
</protein>
<evidence type="ECO:0000313" key="1">
    <source>
        <dbReference type="EMBL" id="NRN69177.1"/>
    </source>
</evidence>
<dbReference type="InterPro" id="IPR036291">
    <property type="entry name" value="NAD(P)-bd_dom_sf"/>
</dbReference>
<organism evidence="1 2">
    <name type="scientific">Kibdelosporangium persicum</name>
    <dbReference type="NCBI Taxonomy" id="2698649"/>
    <lineage>
        <taxon>Bacteria</taxon>
        <taxon>Bacillati</taxon>
        <taxon>Actinomycetota</taxon>
        <taxon>Actinomycetes</taxon>
        <taxon>Pseudonocardiales</taxon>
        <taxon>Pseudonocardiaceae</taxon>
        <taxon>Kibdelosporangium</taxon>
    </lineage>
</organism>
<reference evidence="1 2" key="1">
    <citation type="submission" date="2020-01" db="EMBL/GenBank/DDBJ databases">
        <title>Kibdelosporangium persica a novel Actinomycetes from a hot desert in Iran.</title>
        <authorList>
            <person name="Safaei N."/>
            <person name="Zaburannyi N."/>
            <person name="Mueller R."/>
            <person name="Wink J."/>
        </authorList>
    </citation>
    <scope>NUCLEOTIDE SEQUENCE [LARGE SCALE GENOMIC DNA]</scope>
    <source>
        <strain evidence="1 2">4NS15</strain>
    </source>
</reference>